<proteinExistence type="predicted"/>
<keyword evidence="2" id="KW-1185">Reference proteome</keyword>
<sequence length="99" mass="11382">MEGIVWFSLEDALIIKKWREFKVGWLVVLGKRIQRFKIILVLGKSWHGWQFFFFFFFLCGIKGKRNGEMRGSGGGLFGGGVAREPRKWLGRLLAGTCRG</sequence>
<comment type="caution">
    <text evidence="1">The sequence shown here is derived from an EMBL/GenBank/DDBJ whole genome shotgun (WGS) entry which is preliminary data.</text>
</comment>
<name>A0ACB7UZV7_DIOAL</name>
<evidence type="ECO:0000313" key="1">
    <source>
        <dbReference type="EMBL" id="KAH7666515.1"/>
    </source>
</evidence>
<dbReference type="Proteomes" id="UP000827976">
    <property type="component" value="Chromosome 12"/>
</dbReference>
<gene>
    <name evidence="1" type="ORF">IHE45_12G001000</name>
</gene>
<evidence type="ECO:0000313" key="2">
    <source>
        <dbReference type="Proteomes" id="UP000827976"/>
    </source>
</evidence>
<protein>
    <submittedName>
        <fullName evidence="1">Uncharacterized protein</fullName>
    </submittedName>
</protein>
<reference evidence="2" key="1">
    <citation type="journal article" date="2022" name="Nat. Commun.">
        <title>Chromosome evolution and the genetic basis of agronomically important traits in greater yam.</title>
        <authorList>
            <person name="Bredeson J.V."/>
            <person name="Lyons J.B."/>
            <person name="Oniyinde I.O."/>
            <person name="Okereke N.R."/>
            <person name="Kolade O."/>
            <person name="Nnabue I."/>
            <person name="Nwadili C.O."/>
            <person name="Hribova E."/>
            <person name="Parker M."/>
            <person name="Nwogha J."/>
            <person name="Shu S."/>
            <person name="Carlson J."/>
            <person name="Kariba R."/>
            <person name="Muthemba S."/>
            <person name="Knop K."/>
            <person name="Barton G.J."/>
            <person name="Sherwood A.V."/>
            <person name="Lopez-Montes A."/>
            <person name="Asiedu R."/>
            <person name="Jamnadass R."/>
            <person name="Muchugi A."/>
            <person name="Goodstein D."/>
            <person name="Egesi C.N."/>
            <person name="Featherston J."/>
            <person name="Asfaw A."/>
            <person name="Simpson G.G."/>
            <person name="Dolezel J."/>
            <person name="Hendre P.S."/>
            <person name="Van Deynze A."/>
            <person name="Kumar P.L."/>
            <person name="Obidiegwu J.E."/>
            <person name="Bhattacharjee R."/>
            <person name="Rokhsar D.S."/>
        </authorList>
    </citation>
    <scope>NUCLEOTIDE SEQUENCE [LARGE SCALE GENOMIC DNA]</scope>
    <source>
        <strain evidence="2">cv. TDa95/00328</strain>
    </source>
</reference>
<accession>A0ACB7UZV7</accession>
<organism evidence="1 2">
    <name type="scientific">Dioscorea alata</name>
    <name type="common">Purple yam</name>
    <dbReference type="NCBI Taxonomy" id="55571"/>
    <lineage>
        <taxon>Eukaryota</taxon>
        <taxon>Viridiplantae</taxon>
        <taxon>Streptophyta</taxon>
        <taxon>Embryophyta</taxon>
        <taxon>Tracheophyta</taxon>
        <taxon>Spermatophyta</taxon>
        <taxon>Magnoliopsida</taxon>
        <taxon>Liliopsida</taxon>
        <taxon>Dioscoreales</taxon>
        <taxon>Dioscoreaceae</taxon>
        <taxon>Dioscorea</taxon>
    </lineage>
</organism>
<dbReference type="EMBL" id="CM037022">
    <property type="protein sequence ID" value="KAH7666515.1"/>
    <property type="molecule type" value="Genomic_DNA"/>
</dbReference>